<dbReference type="AlphaFoldDB" id="A0A267E0A2"/>
<proteinExistence type="predicted"/>
<name>A0A267E0A2_9PLAT</name>
<evidence type="ECO:0000313" key="1">
    <source>
        <dbReference type="EMBL" id="PAA54958.1"/>
    </source>
</evidence>
<organism evidence="1 2">
    <name type="scientific">Macrostomum lignano</name>
    <dbReference type="NCBI Taxonomy" id="282301"/>
    <lineage>
        <taxon>Eukaryota</taxon>
        <taxon>Metazoa</taxon>
        <taxon>Spiralia</taxon>
        <taxon>Lophotrochozoa</taxon>
        <taxon>Platyhelminthes</taxon>
        <taxon>Rhabditophora</taxon>
        <taxon>Macrostomorpha</taxon>
        <taxon>Macrostomida</taxon>
        <taxon>Macrostomidae</taxon>
        <taxon>Macrostomum</taxon>
    </lineage>
</organism>
<dbReference type="PANTHER" id="PTHR47326">
    <property type="entry name" value="TRANSPOSABLE ELEMENT TC3 TRANSPOSASE-LIKE PROTEIN"/>
    <property type="match status" value="1"/>
</dbReference>
<dbReference type="GO" id="GO:0003676">
    <property type="term" value="F:nucleic acid binding"/>
    <property type="evidence" value="ECO:0007669"/>
    <property type="project" value="InterPro"/>
</dbReference>
<dbReference type="STRING" id="282301.A0A267E0A2"/>
<sequence length="70" mass="8314">MLKEQLLPMLQRMPQFRASRLWFMQDGAPPHWASGMRDWLKNIFGKQCIDRGGPMRWPARSTDLTPCDFY</sequence>
<evidence type="ECO:0008006" key="3">
    <source>
        <dbReference type="Google" id="ProtNLM"/>
    </source>
</evidence>
<protein>
    <recommendedName>
        <fullName evidence="3">DDE_3 domain-containing protein</fullName>
    </recommendedName>
</protein>
<dbReference type="OrthoDB" id="10024116at2759"/>
<accession>A0A267E0A2</accession>
<dbReference type="EMBL" id="NIVC01002831">
    <property type="protein sequence ID" value="PAA54958.1"/>
    <property type="molecule type" value="Genomic_DNA"/>
</dbReference>
<dbReference type="Gene3D" id="3.30.420.10">
    <property type="entry name" value="Ribonuclease H-like superfamily/Ribonuclease H"/>
    <property type="match status" value="1"/>
</dbReference>
<comment type="caution">
    <text evidence="1">The sequence shown here is derived from an EMBL/GenBank/DDBJ whole genome shotgun (WGS) entry which is preliminary data.</text>
</comment>
<reference evidence="1 2" key="1">
    <citation type="submission" date="2017-06" db="EMBL/GenBank/DDBJ databases">
        <title>A platform for efficient transgenesis in Macrostomum lignano, a flatworm model organism for stem cell research.</title>
        <authorList>
            <person name="Berezikov E."/>
        </authorList>
    </citation>
    <scope>NUCLEOTIDE SEQUENCE [LARGE SCALE GENOMIC DNA]</scope>
    <source>
        <strain evidence="1">DV1</strain>
        <tissue evidence="1">Whole organism</tissue>
    </source>
</reference>
<dbReference type="Proteomes" id="UP000215902">
    <property type="component" value="Unassembled WGS sequence"/>
</dbReference>
<dbReference type="InterPro" id="IPR036397">
    <property type="entry name" value="RNaseH_sf"/>
</dbReference>
<keyword evidence="2" id="KW-1185">Reference proteome</keyword>
<gene>
    <name evidence="1" type="ORF">BOX15_Mlig010860g1</name>
</gene>
<dbReference type="PANTHER" id="PTHR47326:SF1">
    <property type="entry name" value="HTH PSQ-TYPE DOMAIN-CONTAINING PROTEIN"/>
    <property type="match status" value="1"/>
</dbReference>
<evidence type="ECO:0000313" key="2">
    <source>
        <dbReference type="Proteomes" id="UP000215902"/>
    </source>
</evidence>